<dbReference type="SUPFAM" id="SSF117281">
    <property type="entry name" value="Kelch motif"/>
    <property type="match status" value="1"/>
</dbReference>
<dbReference type="EMBL" id="JBBPBN010000024">
    <property type="protein sequence ID" value="KAK9009551.1"/>
    <property type="molecule type" value="Genomic_DNA"/>
</dbReference>
<dbReference type="InterPro" id="IPR015915">
    <property type="entry name" value="Kelch-typ_b-propeller"/>
</dbReference>
<name>A0ABR2R9B8_9ROSI</name>
<dbReference type="InterPro" id="IPR050354">
    <property type="entry name" value="F-box/kelch-repeat_ARATH"/>
</dbReference>
<organism evidence="1 2">
    <name type="scientific">Hibiscus sabdariffa</name>
    <name type="common">roselle</name>
    <dbReference type="NCBI Taxonomy" id="183260"/>
    <lineage>
        <taxon>Eukaryota</taxon>
        <taxon>Viridiplantae</taxon>
        <taxon>Streptophyta</taxon>
        <taxon>Embryophyta</taxon>
        <taxon>Tracheophyta</taxon>
        <taxon>Spermatophyta</taxon>
        <taxon>Magnoliopsida</taxon>
        <taxon>eudicotyledons</taxon>
        <taxon>Gunneridae</taxon>
        <taxon>Pentapetalae</taxon>
        <taxon>rosids</taxon>
        <taxon>malvids</taxon>
        <taxon>Malvales</taxon>
        <taxon>Malvaceae</taxon>
        <taxon>Malvoideae</taxon>
        <taxon>Hibiscus</taxon>
    </lineage>
</organism>
<comment type="caution">
    <text evidence="1">The sequence shown here is derived from an EMBL/GenBank/DDBJ whole genome shotgun (WGS) entry which is preliminary data.</text>
</comment>
<gene>
    <name evidence="1" type="ORF">V6N11_036083</name>
</gene>
<dbReference type="PANTHER" id="PTHR24414:SF199">
    <property type="entry name" value="F-BOX_KELCH-REPEAT PROTEIN SKIP6-LIKE"/>
    <property type="match status" value="1"/>
</dbReference>
<accession>A0ABR2R9B8</accession>
<keyword evidence="2" id="KW-1185">Reference proteome</keyword>
<evidence type="ECO:0000313" key="1">
    <source>
        <dbReference type="EMBL" id="KAK9009551.1"/>
    </source>
</evidence>
<protein>
    <submittedName>
        <fullName evidence="1">Uncharacterized protein</fullName>
    </submittedName>
</protein>
<evidence type="ECO:0000313" key="2">
    <source>
        <dbReference type="Proteomes" id="UP001396334"/>
    </source>
</evidence>
<sequence length="291" mass="33173">MRRKTRNNKRNHFCVRGRDGLLEVLPYRSWIRRPYIEVESTPNPSRWEWVLDVEWRTLNLKTRQSSETLSTMPPGALFYGTAVACGSRIYVLGGRCSGDARCPDKMFNDFHTHNSVFCFDSSRAGGVWSEGPPMLARRGSPSAFATGQKIYVFGSYHYNEGPFAEVFNIELNRWDELPPPPAAPDLDPHSVSEPVLFDSSRSRMLVHFGSNRSLHAFRPDDGSWECLDPEIGDWSHVSVIVDDVAYFLFSLVLGNDDVLEEKERKKPSWCLGVDGEDYFQDAVNYWGSNFS</sequence>
<dbReference type="Gene3D" id="2.120.10.80">
    <property type="entry name" value="Kelch-type beta propeller"/>
    <property type="match status" value="1"/>
</dbReference>
<reference evidence="1 2" key="1">
    <citation type="journal article" date="2024" name="G3 (Bethesda)">
        <title>Genome assembly of Hibiscus sabdariffa L. provides insights into metabolisms of medicinal natural products.</title>
        <authorList>
            <person name="Kim T."/>
        </authorList>
    </citation>
    <scope>NUCLEOTIDE SEQUENCE [LARGE SCALE GENOMIC DNA]</scope>
    <source>
        <strain evidence="1">TK-2024</strain>
        <tissue evidence="1">Old leaves</tissue>
    </source>
</reference>
<dbReference type="PANTHER" id="PTHR24414">
    <property type="entry name" value="F-BOX/KELCH-REPEAT PROTEIN SKIP4"/>
    <property type="match status" value="1"/>
</dbReference>
<proteinExistence type="predicted"/>
<dbReference type="Proteomes" id="UP001396334">
    <property type="component" value="Unassembled WGS sequence"/>
</dbReference>